<accession>A0A1M4XRB0</accession>
<dbReference type="RefSeq" id="WP_073154753.1">
    <property type="nucleotide sequence ID" value="NZ_FQVL01000005.1"/>
</dbReference>
<dbReference type="Proteomes" id="UP000184476">
    <property type="component" value="Unassembled WGS sequence"/>
</dbReference>
<dbReference type="STRING" id="112248.SAMN05444392_105139"/>
<proteinExistence type="predicted"/>
<dbReference type="AlphaFoldDB" id="A0A1M4XRB0"/>
<reference evidence="1 2" key="1">
    <citation type="submission" date="2016-11" db="EMBL/GenBank/DDBJ databases">
        <authorList>
            <person name="Jaros S."/>
            <person name="Januszkiewicz K."/>
            <person name="Wedrychowicz H."/>
        </authorList>
    </citation>
    <scope>NUCLEOTIDE SEQUENCE [LARGE SCALE GENOMIC DNA]</scope>
    <source>
        <strain evidence="1 2">DSM 44666</strain>
    </source>
</reference>
<keyword evidence="2" id="KW-1185">Reference proteome</keyword>
<dbReference type="EMBL" id="FQVL01000005">
    <property type="protein sequence ID" value="SHE96107.1"/>
    <property type="molecule type" value="Genomic_DNA"/>
</dbReference>
<gene>
    <name evidence="1" type="ORF">SAMN05444392_105139</name>
</gene>
<dbReference type="OrthoDB" id="2990399at2"/>
<sequence>MEHWLLLTLAVLVGVAIPFVFPYRMIAALFGGFYHNKAKHLILLTRNSQRAVEWRIWSYFFWNRLMGKKGHVTSIDTGSTDDTLKILYRLKKRYDRLEVIKLHPTITVEEAIESCVGKHQGDKEKMVVLDLQEVDQETKKHSA</sequence>
<evidence type="ECO:0000313" key="2">
    <source>
        <dbReference type="Proteomes" id="UP000184476"/>
    </source>
</evidence>
<organism evidence="1 2">
    <name type="scientific">Seinonella peptonophila</name>
    <dbReference type="NCBI Taxonomy" id="112248"/>
    <lineage>
        <taxon>Bacteria</taxon>
        <taxon>Bacillati</taxon>
        <taxon>Bacillota</taxon>
        <taxon>Bacilli</taxon>
        <taxon>Bacillales</taxon>
        <taxon>Thermoactinomycetaceae</taxon>
        <taxon>Seinonella</taxon>
    </lineage>
</organism>
<evidence type="ECO:0000313" key="1">
    <source>
        <dbReference type="EMBL" id="SHE96107.1"/>
    </source>
</evidence>
<protein>
    <submittedName>
        <fullName evidence="1">Uncharacterized protein</fullName>
    </submittedName>
</protein>
<name>A0A1M4XRB0_9BACL</name>